<gene>
    <name evidence="3" type="ORF">GCM10009823_02630</name>
</gene>
<dbReference type="GO" id="GO:0016301">
    <property type="term" value="F:kinase activity"/>
    <property type="evidence" value="ECO:0007669"/>
    <property type="project" value="UniProtKB-KW"/>
</dbReference>
<dbReference type="Gene3D" id="3.40.50.10330">
    <property type="entry name" value="Probable inorganic polyphosphate/atp-NAD kinase, domain 1"/>
    <property type="match status" value="1"/>
</dbReference>
<dbReference type="InterPro" id="IPR017438">
    <property type="entry name" value="ATP-NAD_kinase_N"/>
</dbReference>
<dbReference type="InterPro" id="IPR001206">
    <property type="entry name" value="Diacylglycerol_kinase_cat_dom"/>
</dbReference>
<reference evidence="4" key="1">
    <citation type="journal article" date="2019" name="Int. J. Syst. Evol. Microbiol.">
        <title>The Global Catalogue of Microorganisms (GCM) 10K type strain sequencing project: providing services to taxonomists for standard genome sequencing and annotation.</title>
        <authorList>
            <consortium name="The Broad Institute Genomics Platform"/>
            <consortium name="The Broad Institute Genome Sequencing Center for Infectious Disease"/>
            <person name="Wu L."/>
            <person name="Ma J."/>
        </authorList>
    </citation>
    <scope>NUCLEOTIDE SEQUENCE [LARGE SCALE GENOMIC DNA]</scope>
    <source>
        <strain evidence="4">JCM 15900</strain>
    </source>
</reference>
<feature type="region of interest" description="Disordered" evidence="1">
    <location>
        <begin position="125"/>
        <end position="144"/>
    </location>
</feature>
<keyword evidence="3" id="KW-0418">Kinase</keyword>
<organism evidence="3 4">
    <name type="scientific">Brevibacterium salitolerans</name>
    <dbReference type="NCBI Taxonomy" id="1403566"/>
    <lineage>
        <taxon>Bacteria</taxon>
        <taxon>Bacillati</taxon>
        <taxon>Actinomycetota</taxon>
        <taxon>Actinomycetes</taxon>
        <taxon>Micrococcales</taxon>
        <taxon>Brevibacteriaceae</taxon>
        <taxon>Brevibacterium</taxon>
    </lineage>
</organism>
<sequence>MRVALVVNPIHRRGRRVARALVALCRDHAATVRVHLTSPARPAGRGLLAGAEEPRPDLVAAVGGDGTVREVAGALSREGVCIPLLPVPTGTADLYALNVGIRSAAHAGALLEEFLRAAGEGHGAARRASADRQSGAAGPGSVTGSDGARRVLAAARDCDLGLIRFVRPDGGRTPEIPFLVDAGMGGSAQALLRTPALAKRLLGAGGYAVGAARVLLRPPVHFDIRMPGNLPEAAPRSTHLSAWSVELGGIRAVPGRITVFPHGGPGTGGLALLAVRGEAVPWRWPQVFAAGFRGGYGGSGLLHRESASAAEVRAEHPVPVHVDGEDAGWASAATVRVLPGALAVLAPGSPWR</sequence>
<feature type="domain" description="DAGKc" evidence="2">
    <location>
        <begin position="1"/>
        <end position="134"/>
    </location>
</feature>
<keyword evidence="3" id="KW-0808">Transferase</keyword>
<dbReference type="EMBL" id="BAAAPZ010000002">
    <property type="protein sequence ID" value="GAA2087908.1"/>
    <property type="molecule type" value="Genomic_DNA"/>
</dbReference>
<evidence type="ECO:0000313" key="4">
    <source>
        <dbReference type="Proteomes" id="UP001500984"/>
    </source>
</evidence>
<evidence type="ECO:0000256" key="1">
    <source>
        <dbReference type="SAM" id="MobiDB-lite"/>
    </source>
</evidence>
<dbReference type="PROSITE" id="PS50146">
    <property type="entry name" value="DAGK"/>
    <property type="match status" value="1"/>
</dbReference>
<protein>
    <submittedName>
        <fullName evidence="3">Diacylglycerol kinase family protein</fullName>
    </submittedName>
</protein>
<dbReference type="SUPFAM" id="SSF111331">
    <property type="entry name" value="NAD kinase/diacylglycerol kinase-like"/>
    <property type="match status" value="1"/>
</dbReference>
<evidence type="ECO:0000313" key="3">
    <source>
        <dbReference type="EMBL" id="GAA2087908.1"/>
    </source>
</evidence>
<comment type="caution">
    <text evidence="3">The sequence shown here is derived from an EMBL/GenBank/DDBJ whole genome shotgun (WGS) entry which is preliminary data.</text>
</comment>
<dbReference type="Pfam" id="PF00781">
    <property type="entry name" value="DAGK_cat"/>
    <property type="match status" value="1"/>
</dbReference>
<name>A0ABP5I1D9_9MICO</name>
<proteinExistence type="predicted"/>
<accession>A0ABP5I1D9</accession>
<evidence type="ECO:0000259" key="2">
    <source>
        <dbReference type="PROSITE" id="PS50146"/>
    </source>
</evidence>
<keyword evidence="4" id="KW-1185">Reference proteome</keyword>
<dbReference type="Gene3D" id="2.60.200.40">
    <property type="match status" value="1"/>
</dbReference>
<dbReference type="Proteomes" id="UP001500984">
    <property type="component" value="Unassembled WGS sequence"/>
</dbReference>
<dbReference type="InterPro" id="IPR016064">
    <property type="entry name" value="NAD/diacylglycerol_kinase_sf"/>
</dbReference>